<keyword evidence="3" id="KW-1185">Reference proteome</keyword>
<accession>A0ABN7S8Z5</accession>
<organism evidence="2 3">
    <name type="scientific">Oikopleura dioica</name>
    <name type="common">Tunicate</name>
    <dbReference type="NCBI Taxonomy" id="34765"/>
    <lineage>
        <taxon>Eukaryota</taxon>
        <taxon>Metazoa</taxon>
        <taxon>Chordata</taxon>
        <taxon>Tunicata</taxon>
        <taxon>Appendicularia</taxon>
        <taxon>Copelata</taxon>
        <taxon>Oikopleuridae</taxon>
        <taxon>Oikopleura</taxon>
    </lineage>
</organism>
<proteinExistence type="predicted"/>
<evidence type="ECO:0000313" key="2">
    <source>
        <dbReference type="EMBL" id="CAG5095393.1"/>
    </source>
</evidence>
<name>A0ABN7S8Z5_OIKDI</name>
<evidence type="ECO:0000313" key="3">
    <source>
        <dbReference type="Proteomes" id="UP001158576"/>
    </source>
</evidence>
<dbReference type="Proteomes" id="UP001158576">
    <property type="component" value="Chromosome XSR"/>
</dbReference>
<sequence>MKFFKSLFTAFVASRVQACVEGESYTCEAVPGGVQFTNSWACKDCFNVRIQVDLTQVPAGTHFNTNENDKLYLSFNENLTFITIAGPAKDVQFVREYEGKFYYWITFIDGYNFGNNLIDVNAQFRSPTVSNLNILNGEVITCPCSAESGGGAEIVVGDCNPELARIEFGEKYNILGWEGGINCHDRRRGKLNFCEPVCPDLSKPTDSSNSRRNCRLQAKCWYANHLKNSPERIFQRTGSTLETNVWSYFSRISDCSCL</sequence>
<feature type="signal peptide" evidence="1">
    <location>
        <begin position="1"/>
        <end position="18"/>
    </location>
</feature>
<protein>
    <submittedName>
        <fullName evidence="2">Oidioi.mRNA.OKI2018_I69.XSR.g14168.t1.cds</fullName>
    </submittedName>
</protein>
<reference evidence="2 3" key="1">
    <citation type="submission" date="2021-04" db="EMBL/GenBank/DDBJ databases">
        <authorList>
            <person name="Bliznina A."/>
        </authorList>
    </citation>
    <scope>NUCLEOTIDE SEQUENCE [LARGE SCALE GENOMIC DNA]</scope>
</reference>
<keyword evidence="1" id="KW-0732">Signal</keyword>
<gene>
    <name evidence="2" type="ORF">OKIOD_LOCUS5726</name>
</gene>
<dbReference type="EMBL" id="OU015569">
    <property type="protein sequence ID" value="CAG5095393.1"/>
    <property type="molecule type" value="Genomic_DNA"/>
</dbReference>
<evidence type="ECO:0000256" key="1">
    <source>
        <dbReference type="SAM" id="SignalP"/>
    </source>
</evidence>
<feature type="chain" id="PRO_5045156999" evidence="1">
    <location>
        <begin position="19"/>
        <end position="258"/>
    </location>
</feature>